<reference evidence="1" key="1">
    <citation type="submission" date="2021-06" db="EMBL/GenBank/DDBJ databases">
        <authorList>
            <person name="Kallberg Y."/>
            <person name="Tangrot J."/>
            <person name="Rosling A."/>
        </authorList>
    </citation>
    <scope>NUCLEOTIDE SEQUENCE</scope>
    <source>
        <strain evidence="1">IL203A</strain>
    </source>
</reference>
<keyword evidence="2" id="KW-1185">Reference proteome</keyword>
<evidence type="ECO:0000313" key="2">
    <source>
        <dbReference type="Proteomes" id="UP000789702"/>
    </source>
</evidence>
<gene>
    <name evidence="1" type="ORF">DHETER_LOCUS12216</name>
</gene>
<feature type="non-terminal residue" evidence="1">
    <location>
        <position position="168"/>
    </location>
</feature>
<dbReference type="Proteomes" id="UP000789702">
    <property type="component" value="Unassembled WGS sequence"/>
</dbReference>
<protein>
    <submittedName>
        <fullName evidence="1">6499_t:CDS:1</fullName>
    </submittedName>
</protein>
<name>A0ACA9PIP7_9GLOM</name>
<dbReference type="EMBL" id="CAJVPU010029279">
    <property type="protein sequence ID" value="CAG8710211.1"/>
    <property type="molecule type" value="Genomic_DNA"/>
</dbReference>
<organism evidence="1 2">
    <name type="scientific">Dentiscutata heterogama</name>
    <dbReference type="NCBI Taxonomy" id="1316150"/>
    <lineage>
        <taxon>Eukaryota</taxon>
        <taxon>Fungi</taxon>
        <taxon>Fungi incertae sedis</taxon>
        <taxon>Mucoromycota</taxon>
        <taxon>Glomeromycotina</taxon>
        <taxon>Glomeromycetes</taxon>
        <taxon>Diversisporales</taxon>
        <taxon>Gigasporaceae</taxon>
        <taxon>Dentiscutata</taxon>
    </lineage>
</organism>
<proteinExistence type="predicted"/>
<accession>A0ACA9PIP7</accession>
<evidence type="ECO:0000313" key="1">
    <source>
        <dbReference type="EMBL" id="CAG8710211.1"/>
    </source>
</evidence>
<comment type="caution">
    <text evidence="1">The sequence shown here is derived from an EMBL/GenBank/DDBJ whole genome shotgun (WGS) entry which is preliminary data.</text>
</comment>
<sequence length="168" mass="18559">MSPPESSPIISEMSFDETCPKSPDQEVKNNFSIIDNINYKSEIGTEYIPTNEFGTLVGSSILQQKLNDYEYGYNDYDSSTDSEITPTESHPSFWRGLSNDTLITTNDAIIFSNTESVIDSTITPIDDGFGIPNHTDFAAANGYILEESSYFLDFDIADDPGIIFSSDG</sequence>